<protein>
    <submittedName>
        <fullName evidence="2">Uncharacterized protein</fullName>
    </submittedName>
</protein>
<dbReference type="EMBL" id="PYXZ01000004">
    <property type="protein sequence ID" value="PUA81036.1"/>
    <property type="molecule type" value="Genomic_DNA"/>
</dbReference>
<reference evidence="2 3" key="1">
    <citation type="submission" date="2018-03" db="EMBL/GenBank/DDBJ databases">
        <authorList>
            <person name="Keele B.F."/>
        </authorList>
    </citation>
    <scope>NUCLEOTIDE SEQUENCE [LARGE SCALE GENOMIC DNA]</scope>
    <source>
        <strain evidence="2 3">IB-3</strain>
    </source>
</reference>
<dbReference type="OrthoDB" id="3761723at2"/>
<accession>A0A2R7YYE4</accession>
<dbReference type="AlphaFoldDB" id="A0A2R7YYE4"/>
<evidence type="ECO:0000313" key="2">
    <source>
        <dbReference type="EMBL" id="PUA81036.1"/>
    </source>
</evidence>
<comment type="caution">
    <text evidence="2">The sequence shown here is derived from an EMBL/GenBank/DDBJ whole genome shotgun (WGS) entry which is preliminary data.</text>
</comment>
<feature type="chain" id="PRO_5015309331" evidence="1">
    <location>
        <begin position="26"/>
        <end position="190"/>
    </location>
</feature>
<evidence type="ECO:0000313" key="3">
    <source>
        <dbReference type="Proteomes" id="UP000244867"/>
    </source>
</evidence>
<feature type="signal peptide" evidence="1">
    <location>
        <begin position="1"/>
        <end position="25"/>
    </location>
</feature>
<evidence type="ECO:0000256" key="1">
    <source>
        <dbReference type="SAM" id="SignalP"/>
    </source>
</evidence>
<name>A0A2R7YYE4_9ACTN</name>
<proteinExistence type="predicted"/>
<keyword evidence="1" id="KW-0732">Signal</keyword>
<keyword evidence="3" id="KW-1185">Reference proteome</keyword>
<sequence length="190" mass="19984">MTRGIVVAVLALGLAGCSSSDEAVAGDEPITPEAIAAITQEHVDLSPVEVTAWDVFTRELGEPSPGARSEYGDVSLAVVVAPTTDSPLVCATPTFFDECVDDTVDGHDVTIAWQDLEPEEDPGVVYVIDRRDGEDVAVQVIGPDVTDDPRDLDLGVPLEDLAALVTDPRLSLTTSQEVVDLGDQVELSAS</sequence>
<dbReference type="PROSITE" id="PS51257">
    <property type="entry name" value="PROKAR_LIPOPROTEIN"/>
    <property type="match status" value="1"/>
</dbReference>
<gene>
    <name evidence="2" type="ORF">C7S10_11710</name>
</gene>
<organism evidence="2 3">
    <name type="scientific">Nocardioides currus</name>
    <dbReference type="NCBI Taxonomy" id="2133958"/>
    <lineage>
        <taxon>Bacteria</taxon>
        <taxon>Bacillati</taxon>
        <taxon>Actinomycetota</taxon>
        <taxon>Actinomycetes</taxon>
        <taxon>Propionibacteriales</taxon>
        <taxon>Nocardioidaceae</taxon>
        <taxon>Nocardioides</taxon>
    </lineage>
</organism>
<dbReference type="Proteomes" id="UP000244867">
    <property type="component" value="Unassembled WGS sequence"/>
</dbReference>
<dbReference type="RefSeq" id="WP_108344604.1">
    <property type="nucleotide sequence ID" value="NZ_PYXZ01000004.1"/>
</dbReference>